<sequence>MVDLLDSAWQKLTSAVHSLPDTSRKDEVLSTATRCGKKIAKAQSAAARIEAWDLQQGHDVRISPQELLRLRADIKQCAQSVGEALADLDQLATSVRDYPDNEAPGARAIVLIGIAGIVSALAMLVVTVACPPLGLALLGALAAGGAAGGGYLIHKLCQAASAHEGFERANGDVSGALRQSLEQARALEARFNDELAPALMRNATLRTTKDLQEFLERQMSLNRFAGDVTQQRAEWQRDITTQLHADLPRDQSELVYPCEIANERLIPPGFRDGLAALPAEQQQREIDKRLPGALDIAINKIRAAADGNDDTFDALLYLITQRPRNAVENAAMTVLARAIGLSEAFSTAAGQKINLVQIACDESGRAIGGTITYKLYQPAPELGLNALYIMPLGAGEIMLAPEDAGLQAVATFALEGRNIKVTSLTFNATLSILAACAEMFAPEVDRLAQSGNPQDFVFDEKPAGSNVPVPGDPPAGRG</sequence>
<name>A0ABY4VZM2_9BURK</name>
<feature type="region of interest" description="Disordered" evidence="1">
    <location>
        <begin position="451"/>
        <end position="478"/>
    </location>
</feature>
<feature type="transmembrane region" description="Helical" evidence="2">
    <location>
        <begin position="135"/>
        <end position="153"/>
    </location>
</feature>
<protein>
    <submittedName>
        <fullName evidence="3">Uncharacterized protein</fullName>
    </submittedName>
</protein>
<dbReference type="Proteomes" id="UP001056648">
    <property type="component" value="Chromosome 2"/>
</dbReference>
<keyword evidence="4" id="KW-1185">Reference proteome</keyword>
<keyword evidence="2" id="KW-1133">Transmembrane helix</keyword>
<dbReference type="RefSeq" id="WP_252253523.1">
    <property type="nucleotide sequence ID" value="NZ_CP098736.1"/>
</dbReference>
<proteinExistence type="predicted"/>
<keyword evidence="2" id="KW-0472">Membrane</keyword>
<accession>A0ABY4VZM2</accession>
<feature type="transmembrane region" description="Helical" evidence="2">
    <location>
        <begin position="108"/>
        <end position="129"/>
    </location>
</feature>
<evidence type="ECO:0000313" key="4">
    <source>
        <dbReference type="Proteomes" id="UP001056648"/>
    </source>
</evidence>
<evidence type="ECO:0000256" key="1">
    <source>
        <dbReference type="SAM" id="MobiDB-lite"/>
    </source>
</evidence>
<dbReference type="EMBL" id="CP098736">
    <property type="protein sequence ID" value="USE80843.1"/>
    <property type="molecule type" value="Genomic_DNA"/>
</dbReference>
<evidence type="ECO:0000313" key="3">
    <source>
        <dbReference type="EMBL" id="USE80843.1"/>
    </source>
</evidence>
<evidence type="ECO:0000256" key="2">
    <source>
        <dbReference type="SAM" id="Phobius"/>
    </source>
</evidence>
<gene>
    <name evidence="3" type="ORF">NDR89_13940</name>
</gene>
<reference evidence="3" key="1">
    <citation type="submission" date="2022-06" db="EMBL/GenBank/DDBJ databases">
        <title>Complete genome sequence and characterization of Cupriavidus gilardii QJ1 isolated from contaminating cells.</title>
        <authorList>
            <person name="Qi J."/>
        </authorList>
    </citation>
    <scope>NUCLEOTIDE SEQUENCE</scope>
    <source>
        <strain evidence="3">QJ1</strain>
    </source>
</reference>
<organism evidence="3 4">
    <name type="scientific">Cupriavidus gilardii</name>
    <dbReference type="NCBI Taxonomy" id="82541"/>
    <lineage>
        <taxon>Bacteria</taxon>
        <taxon>Pseudomonadati</taxon>
        <taxon>Pseudomonadota</taxon>
        <taxon>Betaproteobacteria</taxon>
        <taxon>Burkholderiales</taxon>
        <taxon>Burkholderiaceae</taxon>
        <taxon>Cupriavidus</taxon>
    </lineage>
</organism>
<keyword evidence="2" id="KW-0812">Transmembrane</keyword>